<dbReference type="RefSeq" id="XP_049123923.1">
    <property type="nucleotide sequence ID" value="XM_049267966.1"/>
</dbReference>
<organism evidence="1 2">
    <name type="scientific">Colletotrichum spaethianum</name>
    <dbReference type="NCBI Taxonomy" id="700344"/>
    <lineage>
        <taxon>Eukaryota</taxon>
        <taxon>Fungi</taxon>
        <taxon>Dikarya</taxon>
        <taxon>Ascomycota</taxon>
        <taxon>Pezizomycotina</taxon>
        <taxon>Sordariomycetes</taxon>
        <taxon>Hypocreomycetidae</taxon>
        <taxon>Glomerellales</taxon>
        <taxon>Glomerellaceae</taxon>
        <taxon>Colletotrichum</taxon>
        <taxon>Colletotrichum spaethianum species complex</taxon>
    </lineage>
</organism>
<gene>
    <name evidence="1" type="ORF">ColSpa_01754</name>
</gene>
<evidence type="ECO:0000313" key="1">
    <source>
        <dbReference type="EMBL" id="GKT41573.1"/>
    </source>
</evidence>
<keyword evidence="2" id="KW-1185">Reference proteome</keyword>
<sequence length="67" mass="7402">MPRQRLDPHVSTSKHQHPSAIVIFILSNHTPSVIPDAHVGSAFNILNPCRTGYRKAFNTGKQVVKAD</sequence>
<dbReference type="EMBL" id="BQXU01000003">
    <property type="protein sequence ID" value="GKT41573.1"/>
    <property type="molecule type" value="Genomic_DNA"/>
</dbReference>
<comment type="caution">
    <text evidence="1">The sequence shown here is derived from an EMBL/GenBank/DDBJ whole genome shotgun (WGS) entry which is preliminary data.</text>
</comment>
<evidence type="ECO:0000313" key="2">
    <source>
        <dbReference type="Proteomes" id="UP001055115"/>
    </source>
</evidence>
<protein>
    <submittedName>
        <fullName evidence="1">Uncharacterized protein</fullName>
    </submittedName>
</protein>
<dbReference type="AlphaFoldDB" id="A0AA37NYW7"/>
<dbReference type="GeneID" id="73322556"/>
<name>A0AA37NYW7_9PEZI</name>
<reference evidence="1 2" key="1">
    <citation type="submission" date="2022-03" db="EMBL/GenBank/DDBJ databases">
        <title>Genome data of Colletotrichum spp.</title>
        <authorList>
            <person name="Utami Y.D."/>
            <person name="Hiruma K."/>
        </authorList>
    </citation>
    <scope>NUCLEOTIDE SEQUENCE [LARGE SCALE GENOMIC DNA]</scope>
    <source>
        <strain evidence="1 2">MAFF 239500</strain>
    </source>
</reference>
<accession>A0AA37NYW7</accession>
<dbReference type="Proteomes" id="UP001055115">
    <property type="component" value="Unassembled WGS sequence"/>
</dbReference>
<proteinExistence type="predicted"/>